<evidence type="ECO:0000256" key="10">
    <source>
        <dbReference type="SAM" id="SignalP"/>
    </source>
</evidence>
<dbReference type="InterPro" id="IPR036034">
    <property type="entry name" value="PDZ_sf"/>
</dbReference>
<evidence type="ECO:0000256" key="3">
    <source>
        <dbReference type="ARBA" id="ARBA00022729"/>
    </source>
</evidence>
<dbReference type="GO" id="GO:0006508">
    <property type="term" value="P:proteolysis"/>
    <property type="evidence" value="ECO:0007669"/>
    <property type="project" value="UniProtKB-KW"/>
</dbReference>
<dbReference type="SMART" id="SM00228">
    <property type="entry name" value="PDZ"/>
    <property type="match status" value="2"/>
</dbReference>
<feature type="active site" description="Charge relay system" evidence="7">
    <location>
        <position position="144"/>
    </location>
</feature>
<feature type="domain" description="PDZ" evidence="11">
    <location>
        <begin position="261"/>
        <end position="350"/>
    </location>
</feature>
<dbReference type="FunFam" id="2.40.10.10:FF:000001">
    <property type="entry name" value="Periplasmic serine protease DegS"/>
    <property type="match status" value="1"/>
</dbReference>
<dbReference type="InterPro" id="IPR011782">
    <property type="entry name" value="Pept_S1C_Do"/>
</dbReference>
<dbReference type="EMBL" id="UGHV01000001">
    <property type="protein sequence ID" value="STO96365.1"/>
    <property type="molecule type" value="Genomic_DNA"/>
</dbReference>
<dbReference type="EC" id="3.4.21.107" evidence="12"/>
<dbReference type="InterPro" id="IPR001478">
    <property type="entry name" value="PDZ"/>
</dbReference>
<feature type="active site" description="Charge relay system" evidence="7">
    <location>
        <position position="217"/>
    </location>
</feature>
<evidence type="ECO:0000313" key="12">
    <source>
        <dbReference type="EMBL" id="STO96365.1"/>
    </source>
</evidence>
<accession>A0A377J235</accession>
<protein>
    <submittedName>
        <fullName evidence="12">Serine protease</fullName>
        <ecNumber evidence="12">3.4.21.-</ecNumber>
        <ecNumber evidence="12">3.4.21.107</ecNumber>
    </submittedName>
</protein>
<dbReference type="Gene3D" id="2.40.10.120">
    <property type="match status" value="1"/>
</dbReference>
<keyword evidence="3 10" id="KW-0732">Signal</keyword>
<dbReference type="OrthoDB" id="9758917at2"/>
<evidence type="ECO:0000256" key="7">
    <source>
        <dbReference type="PIRSR" id="PIRSR611782-1"/>
    </source>
</evidence>
<sequence length="472" mass="50968">MRFLSYALVPLLVLSSYAYEIKQAPAIAKRINPVGEANSVYSYHDVIAAATQAVVNISTQKKITTNLNPMFNDPFFQQFFGDMYNQIPKDRIERSLGSGVIISPDGYIITNDHVIDGADKIIVTIPNDPNEYTATLVGSDKEGDIAVIRISKNNLPSIKFGDSADVKIGDIVFAIGNPFGVGESVTQGIVSATNKNIQVNTYENFIQTDASINPGNSGGALVDSRGVLIGMNTAILSRSGGNHGIGFAIPANMVREVADSLVKSGKITRGYLGVGTQDISQDLRNNYGEHKGAVVISIDPKSPAKNAGLLVWDLITAVDGKPIKNAADLRNRIGSIKPNQKITLTILRDGKTQNITITLAERKDANAKQDEKLSESATESSALKGMRVEPLSPQIRQRYGIPDDIQGVIVTNVIENSKAQDAGFAQGDIISQVEEIAIKDTSDFARALNKYKDKNKRFLVYSSQGVKTIVVK</sequence>
<dbReference type="PANTHER" id="PTHR43343">
    <property type="entry name" value="PEPTIDASE S12"/>
    <property type="match status" value="1"/>
</dbReference>
<evidence type="ECO:0000256" key="9">
    <source>
        <dbReference type="SAM" id="MobiDB-lite"/>
    </source>
</evidence>
<evidence type="ECO:0000259" key="11">
    <source>
        <dbReference type="PROSITE" id="PS50106"/>
    </source>
</evidence>
<feature type="binding site" evidence="8">
    <location>
        <position position="144"/>
    </location>
    <ligand>
        <name>substrate</name>
    </ligand>
</feature>
<dbReference type="SUPFAM" id="SSF50156">
    <property type="entry name" value="PDZ domain-like"/>
    <property type="match status" value="2"/>
</dbReference>
<name>A0A377J235_9HELI</name>
<dbReference type="SUPFAM" id="SSF50494">
    <property type="entry name" value="Trypsin-like serine proteases"/>
    <property type="match status" value="1"/>
</dbReference>
<evidence type="ECO:0000256" key="5">
    <source>
        <dbReference type="ARBA" id="ARBA00022801"/>
    </source>
</evidence>
<feature type="binding site" evidence="8">
    <location>
        <position position="113"/>
    </location>
    <ligand>
        <name>substrate</name>
    </ligand>
</feature>
<dbReference type="InterPro" id="IPR001940">
    <property type="entry name" value="Peptidase_S1C"/>
</dbReference>
<dbReference type="NCBIfam" id="TIGR02037">
    <property type="entry name" value="degP_htrA_DO"/>
    <property type="match status" value="1"/>
</dbReference>
<dbReference type="Gene3D" id="2.30.42.10">
    <property type="match status" value="2"/>
</dbReference>
<feature type="region of interest" description="Disordered" evidence="9">
    <location>
        <begin position="366"/>
        <end position="385"/>
    </location>
</feature>
<dbReference type="GO" id="GO:0004252">
    <property type="term" value="F:serine-type endopeptidase activity"/>
    <property type="evidence" value="ECO:0007669"/>
    <property type="project" value="InterPro"/>
</dbReference>
<feature type="chain" id="PRO_5039127827" evidence="10">
    <location>
        <begin position="19"/>
        <end position="472"/>
    </location>
</feature>
<dbReference type="RefSeq" id="WP_115010704.1">
    <property type="nucleotide sequence ID" value="NZ_UGHV01000001.1"/>
</dbReference>
<feature type="active site" description="Charge relay system" evidence="7">
    <location>
        <position position="113"/>
    </location>
</feature>
<dbReference type="InterPro" id="IPR051201">
    <property type="entry name" value="Chloro_Bact_Ser_Proteases"/>
</dbReference>
<keyword evidence="4" id="KW-0677">Repeat</keyword>
<evidence type="ECO:0000256" key="1">
    <source>
        <dbReference type="ARBA" id="ARBA00010541"/>
    </source>
</evidence>
<comment type="similarity">
    <text evidence="1">Belongs to the peptidase S1C family.</text>
</comment>
<dbReference type="InterPro" id="IPR009003">
    <property type="entry name" value="Peptidase_S1_PA"/>
</dbReference>
<dbReference type="PANTHER" id="PTHR43343:SF3">
    <property type="entry name" value="PROTEASE DO-LIKE 8, CHLOROPLASTIC"/>
    <property type="match status" value="1"/>
</dbReference>
<dbReference type="Proteomes" id="UP000254841">
    <property type="component" value="Unassembled WGS sequence"/>
</dbReference>
<dbReference type="AlphaFoldDB" id="A0A377J235"/>
<dbReference type="PRINTS" id="PR00834">
    <property type="entry name" value="PROTEASES2C"/>
</dbReference>
<feature type="signal peptide" evidence="10">
    <location>
        <begin position="1"/>
        <end position="18"/>
    </location>
</feature>
<evidence type="ECO:0000256" key="4">
    <source>
        <dbReference type="ARBA" id="ARBA00022737"/>
    </source>
</evidence>
<dbReference type="Pfam" id="PF13180">
    <property type="entry name" value="PDZ_2"/>
    <property type="match status" value="2"/>
</dbReference>
<keyword evidence="5 12" id="KW-0378">Hydrolase</keyword>
<feature type="binding site" evidence="8">
    <location>
        <begin position="215"/>
        <end position="217"/>
    </location>
    <ligand>
        <name>substrate</name>
    </ligand>
</feature>
<reference evidence="12 13" key="1">
    <citation type="submission" date="2018-06" db="EMBL/GenBank/DDBJ databases">
        <authorList>
            <consortium name="Pathogen Informatics"/>
            <person name="Doyle S."/>
        </authorList>
    </citation>
    <scope>NUCLEOTIDE SEQUENCE [LARGE SCALE GENOMIC DNA]</scope>
    <source>
        <strain evidence="12 13">NCTC12410</strain>
    </source>
</reference>
<keyword evidence="6" id="KW-0720">Serine protease</keyword>
<keyword evidence="2 12" id="KW-0645">Protease</keyword>
<dbReference type="EC" id="3.4.21.-" evidence="12"/>
<proteinExistence type="inferred from homology"/>
<gene>
    <name evidence="12" type="primary">htrA</name>
    <name evidence="12" type="ORF">NCTC12410_00176</name>
</gene>
<dbReference type="Pfam" id="PF13365">
    <property type="entry name" value="Trypsin_2"/>
    <property type="match status" value="1"/>
</dbReference>
<organism evidence="12 13">
    <name type="scientific">Helicobacter canis</name>
    <dbReference type="NCBI Taxonomy" id="29419"/>
    <lineage>
        <taxon>Bacteria</taxon>
        <taxon>Pseudomonadati</taxon>
        <taxon>Campylobacterota</taxon>
        <taxon>Epsilonproteobacteria</taxon>
        <taxon>Campylobacterales</taxon>
        <taxon>Helicobacteraceae</taxon>
        <taxon>Helicobacter</taxon>
    </lineage>
</organism>
<dbReference type="CDD" id="cd10839">
    <property type="entry name" value="cpPDZ1_DegP-like"/>
    <property type="match status" value="1"/>
</dbReference>
<evidence type="ECO:0000256" key="2">
    <source>
        <dbReference type="ARBA" id="ARBA00022670"/>
    </source>
</evidence>
<evidence type="ECO:0000313" key="13">
    <source>
        <dbReference type="Proteomes" id="UP000254841"/>
    </source>
</evidence>
<evidence type="ECO:0000256" key="6">
    <source>
        <dbReference type="ARBA" id="ARBA00022825"/>
    </source>
</evidence>
<dbReference type="PROSITE" id="PS50106">
    <property type="entry name" value="PDZ"/>
    <property type="match status" value="1"/>
</dbReference>
<evidence type="ECO:0000256" key="8">
    <source>
        <dbReference type="PIRSR" id="PIRSR611782-2"/>
    </source>
</evidence>